<feature type="compositionally biased region" description="Polar residues" evidence="19">
    <location>
        <begin position="8"/>
        <end position="21"/>
    </location>
</feature>
<evidence type="ECO:0000256" key="3">
    <source>
        <dbReference type="ARBA" id="ARBA00008923"/>
    </source>
</evidence>
<evidence type="ECO:0000256" key="9">
    <source>
        <dbReference type="ARBA" id="ARBA00022692"/>
    </source>
</evidence>
<evidence type="ECO:0000256" key="20">
    <source>
        <dbReference type="SAM" id="Phobius"/>
    </source>
</evidence>
<keyword evidence="11" id="KW-0732">Signal</keyword>
<evidence type="ECO:0000256" key="10">
    <source>
        <dbReference type="ARBA" id="ARBA00022723"/>
    </source>
</evidence>
<evidence type="ECO:0000256" key="1">
    <source>
        <dbReference type="ARBA" id="ARBA00001971"/>
    </source>
</evidence>
<keyword evidence="23" id="KW-1185">Reference proteome</keyword>
<evidence type="ECO:0000256" key="15">
    <source>
        <dbReference type="ARBA" id="ARBA00023078"/>
    </source>
</evidence>
<dbReference type="Gene3D" id="1.20.5.700">
    <property type="entry name" value="Single helix bin"/>
    <property type="match status" value="1"/>
</dbReference>
<keyword evidence="6" id="KW-0602">Photosynthesis</keyword>
<evidence type="ECO:0000256" key="2">
    <source>
        <dbReference type="ARBA" id="ARBA00003068"/>
    </source>
</evidence>
<comment type="subcellular location">
    <subcellularLocation>
        <location evidence="18">Plastid thylakoid membrane</location>
        <topology evidence="18">Single-pass membrane protein</topology>
    </subcellularLocation>
</comment>
<accession>A0ABR0NTW6</accession>
<evidence type="ECO:0000259" key="21">
    <source>
        <dbReference type="Pfam" id="PF16639"/>
    </source>
</evidence>
<sequence>MVVATTPPVGNSTPSSGSTSDFPVAGLPQASSNMSSSSNSTTIAQSSSTDQHVEPSPVACVPISCNQSNRLERSGSFVNSHPMKNRSKNGIFKPKVFSASISNAYPIFVQQGYENPREATGHIVCVNCHLANKPMDIEVPQAVLPDAIFEAVARIPYDMQQKQILANGKKGALNVGAVLILPEGFELAPPDRISPEMKENIGNLYFQNYRPTKKNILVIGSVPDPTSNMDAHFLKYHIYVGGNKGRDQIYPDGNKSNNTIYNATATGIVSKIIRKEKGGYKITITDALDGHQVVDIIPPRPELLVSEGESIKLDQPLTINPNVGGFGQGDAEIVLQDLLRVQGLLFFLASIVFAQIFLVLKKKQFEKVQVSEMNF</sequence>
<dbReference type="InterPro" id="IPR011054">
    <property type="entry name" value="Rudment_hybrid_motif"/>
</dbReference>
<evidence type="ECO:0000256" key="19">
    <source>
        <dbReference type="SAM" id="MobiDB-lite"/>
    </source>
</evidence>
<evidence type="ECO:0000256" key="12">
    <source>
        <dbReference type="ARBA" id="ARBA00022982"/>
    </source>
</evidence>
<dbReference type="Gene3D" id="2.40.50.100">
    <property type="match status" value="1"/>
</dbReference>
<keyword evidence="14" id="KW-0408">Iron</keyword>
<feature type="region of interest" description="Disordered" evidence="19">
    <location>
        <begin position="1"/>
        <end position="55"/>
    </location>
</feature>
<gene>
    <name evidence="22" type="ORF">PVK06_031598</name>
</gene>
<keyword evidence="7" id="KW-0349">Heme</keyword>
<dbReference type="PANTHER" id="PTHR33288:SF10">
    <property type="entry name" value="CYTOCHROME F"/>
    <property type="match status" value="1"/>
</dbReference>
<evidence type="ECO:0000256" key="7">
    <source>
        <dbReference type="ARBA" id="ARBA00022617"/>
    </source>
</evidence>
<comment type="function">
    <text evidence="2">Component of the cytochrome b6-f complex, which mediates electron transfer between photosystem II (PSII) and photosystem I (PSI), cyclic electron flow around PSI, and state transitions.</text>
</comment>
<evidence type="ECO:0000256" key="5">
    <source>
        <dbReference type="ARBA" id="ARBA00022448"/>
    </source>
</evidence>
<comment type="subunit">
    <text evidence="17">The 4 large subunits of the cytochrome b6-f complex are cytochrome b6, subunit IV (17 kDa polypeptide, PetD), cytochrome f and the Rieske protein, while the 4 small subunits are PetG, PetL, PetM and PetN. The complex functions as a dimer.</text>
</comment>
<protein>
    <recommendedName>
        <fullName evidence="4">Cytochrome f</fullName>
    </recommendedName>
</protein>
<dbReference type="SUPFAM" id="SSF51246">
    <property type="entry name" value="Rudiment single hybrid motif"/>
    <property type="match status" value="1"/>
</dbReference>
<comment type="similarity">
    <text evidence="3">Belongs to the cytochrome f family.</text>
</comment>
<keyword evidence="16 20" id="KW-0472">Membrane</keyword>
<dbReference type="InterPro" id="IPR036826">
    <property type="entry name" value="Cyt_f_lg_dom_sf"/>
</dbReference>
<keyword evidence="5" id="KW-0813">Transport</keyword>
<feature type="compositionally biased region" description="Low complexity" evidence="19">
    <location>
        <begin position="29"/>
        <end position="48"/>
    </location>
</feature>
<evidence type="ECO:0000256" key="8">
    <source>
        <dbReference type="ARBA" id="ARBA00022640"/>
    </source>
</evidence>
<comment type="cofactor">
    <cofactor evidence="1">
        <name>heme</name>
        <dbReference type="ChEBI" id="CHEBI:30413"/>
    </cofactor>
</comment>
<evidence type="ECO:0000256" key="16">
    <source>
        <dbReference type="ARBA" id="ARBA00023136"/>
    </source>
</evidence>
<evidence type="ECO:0000313" key="22">
    <source>
        <dbReference type="EMBL" id="KAK5803949.1"/>
    </source>
</evidence>
<evidence type="ECO:0000256" key="11">
    <source>
        <dbReference type="ARBA" id="ARBA00022729"/>
    </source>
</evidence>
<evidence type="ECO:0000256" key="18">
    <source>
        <dbReference type="ARBA" id="ARBA00046266"/>
    </source>
</evidence>
<dbReference type="PANTHER" id="PTHR33288">
    <property type="match status" value="1"/>
</dbReference>
<reference evidence="22 23" key="1">
    <citation type="submission" date="2023-03" db="EMBL/GenBank/DDBJ databases">
        <title>WGS of Gossypium arboreum.</title>
        <authorList>
            <person name="Yu D."/>
        </authorList>
    </citation>
    <scope>NUCLEOTIDE SEQUENCE [LARGE SCALE GENOMIC DNA]</scope>
    <source>
        <tissue evidence="22">Leaf</tissue>
    </source>
</reference>
<keyword evidence="9 20" id="KW-0812">Transmembrane</keyword>
<dbReference type="Proteomes" id="UP001358586">
    <property type="component" value="Chromosome 9"/>
</dbReference>
<evidence type="ECO:0000256" key="6">
    <source>
        <dbReference type="ARBA" id="ARBA00022531"/>
    </source>
</evidence>
<evidence type="ECO:0000256" key="4">
    <source>
        <dbReference type="ARBA" id="ARBA00013528"/>
    </source>
</evidence>
<dbReference type="PROSITE" id="PS51010">
    <property type="entry name" value="CYTF"/>
    <property type="match status" value="1"/>
</dbReference>
<dbReference type="SUPFAM" id="SSF49441">
    <property type="entry name" value="Cytochrome f, large domain"/>
    <property type="match status" value="1"/>
</dbReference>
<dbReference type="Gene3D" id="2.60.40.830">
    <property type="entry name" value="Cytochrome f large domain"/>
    <property type="match status" value="1"/>
</dbReference>
<evidence type="ECO:0000313" key="23">
    <source>
        <dbReference type="Proteomes" id="UP001358586"/>
    </source>
</evidence>
<dbReference type="Pfam" id="PF01333">
    <property type="entry name" value="Apocytochr_F_C"/>
    <property type="match status" value="1"/>
</dbReference>
<organism evidence="22 23">
    <name type="scientific">Gossypium arboreum</name>
    <name type="common">Tree cotton</name>
    <name type="synonym">Gossypium nanking</name>
    <dbReference type="NCBI Taxonomy" id="29729"/>
    <lineage>
        <taxon>Eukaryota</taxon>
        <taxon>Viridiplantae</taxon>
        <taxon>Streptophyta</taxon>
        <taxon>Embryophyta</taxon>
        <taxon>Tracheophyta</taxon>
        <taxon>Spermatophyta</taxon>
        <taxon>Magnoliopsida</taxon>
        <taxon>eudicotyledons</taxon>
        <taxon>Gunneridae</taxon>
        <taxon>Pentapetalae</taxon>
        <taxon>rosids</taxon>
        <taxon>malvids</taxon>
        <taxon>Malvales</taxon>
        <taxon>Malvaceae</taxon>
        <taxon>Malvoideae</taxon>
        <taxon>Gossypium</taxon>
    </lineage>
</organism>
<dbReference type="InterPro" id="IPR024058">
    <property type="entry name" value="Cyt-f_TM"/>
</dbReference>
<evidence type="ECO:0000256" key="14">
    <source>
        <dbReference type="ARBA" id="ARBA00023004"/>
    </source>
</evidence>
<keyword evidence="15" id="KW-0793">Thylakoid</keyword>
<keyword evidence="8" id="KW-0934">Plastid</keyword>
<dbReference type="Pfam" id="PF16639">
    <property type="entry name" value="Apocytochr_F_N"/>
    <property type="match status" value="1"/>
</dbReference>
<dbReference type="SUPFAM" id="SSF103431">
    <property type="entry name" value="Cytochrome f subunit of the cytochrome b6f complex, transmembrane anchor"/>
    <property type="match status" value="1"/>
</dbReference>
<comment type="caution">
    <text evidence="22">The sequence shown here is derived from an EMBL/GenBank/DDBJ whole genome shotgun (WGS) entry which is preliminary data.</text>
</comment>
<dbReference type="EMBL" id="JARKNE010000009">
    <property type="protein sequence ID" value="KAK5803949.1"/>
    <property type="molecule type" value="Genomic_DNA"/>
</dbReference>
<feature type="domain" description="Cytochrome f large" evidence="21">
    <location>
        <begin position="105"/>
        <end position="245"/>
    </location>
</feature>
<proteinExistence type="inferred from homology"/>
<feature type="transmembrane region" description="Helical" evidence="20">
    <location>
        <begin position="341"/>
        <end position="360"/>
    </location>
</feature>
<dbReference type="InterPro" id="IPR024094">
    <property type="entry name" value="Cyt_f_lg_dom"/>
</dbReference>
<keyword evidence="13 20" id="KW-1133">Transmembrane helix</keyword>
<evidence type="ECO:0000256" key="13">
    <source>
        <dbReference type="ARBA" id="ARBA00022989"/>
    </source>
</evidence>
<dbReference type="PRINTS" id="PR00610">
    <property type="entry name" value="CYTOCHROMEF"/>
</dbReference>
<evidence type="ECO:0000256" key="17">
    <source>
        <dbReference type="ARBA" id="ARBA00025834"/>
    </source>
</evidence>
<keyword evidence="12" id="KW-0249">Electron transport</keyword>
<name>A0ABR0NTW6_GOSAR</name>
<dbReference type="InterPro" id="IPR002325">
    <property type="entry name" value="Cyt_f"/>
</dbReference>
<keyword evidence="10" id="KW-0479">Metal-binding</keyword>